<gene>
    <name evidence="3" type="ORF">BN1204_047980</name>
    <name evidence="2" type="ORF">NCLIV_047980</name>
</gene>
<reference evidence="4" key="3">
    <citation type="journal article" date="2012" name="PLoS Pathog.">
        <title>Comparative genomics of the apicomplexan parasites Toxoplasma gondii and Neospora caninum: Coccidia differing in host range and transmission strategy.</title>
        <authorList>
            <person name="Reid A.J."/>
            <person name="Vermont S.J."/>
            <person name="Cotton J.A."/>
            <person name="Harris D."/>
            <person name="Hill-Cawthorne G.A."/>
            <person name="Konen-Waisman S."/>
            <person name="Latham S.M."/>
            <person name="Mourier T."/>
            <person name="Norton R."/>
            <person name="Quail M.A."/>
            <person name="Sanders M."/>
            <person name="Shanmugam D."/>
            <person name="Sohal A."/>
            <person name="Wasmuth J.D."/>
            <person name="Brunk B."/>
            <person name="Grigg M.E."/>
            <person name="Howard J.C."/>
            <person name="Parkinson J."/>
            <person name="Roos D.S."/>
            <person name="Trees A.J."/>
            <person name="Berriman M."/>
            <person name="Pain A."/>
            <person name="Wastling J.M."/>
        </authorList>
    </citation>
    <scope>NUCLEOTIDE SEQUENCE [LARGE SCALE GENOMIC DNA]</scope>
    <source>
        <strain evidence="4">Liverpool</strain>
    </source>
</reference>
<dbReference type="EMBL" id="FR823391">
    <property type="protein sequence ID" value="CBZ54368.1"/>
    <property type="molecule type" value="Genomic_DNA"/>
</dbReference>
<dbReference type="AlphaFoldDB" id="F0VM90"/>
<evidence type="ECO:0000313" key="2">
    <source>
        <dbReference type="EMBL" id="CBZ54368.1"/>
    </source>
</evidence>
<evidence type="ECO:0000313" key="4">
    <source>
        <dbReference type="Proteomes" id="UP000007494"/>
    </source>
</evidence>
<reference evidence="2" key="2">
    <citation type="submission" date="2011-03" db="EMBL/GenBank/DDBJ databases">
        <title>Comparative genomics and transcriptomics of Neospora caninum and Toxoplasma gondii.</title>
        <authorList>
            <person name="Reid A.J."/>
            <person name="Sohal A."/>
            <person name="Harris D."/>
            <person name="Quail M."/>
            <person name="Sanders M."/>
            <person name="Berriman M."/>
            <person name="Wastling J.M."/>
            <person name="Pain A."/>
        </authorList>
    </citation>
    <scope>NUCLEOTIDE SEQUENCE</scope>
    <source>
        <strain evidence="2">Liverpool</strain>
    </source>
</reference>
<feature type="compositionally biased region" description="Basic and acidic residues" evidence="1">
    <location>
        <begin position="1"/>
        <end position="10"/>
    </location>
</feature>
<feature type="compositionally biased region" description="Low complexity" evidence="1">
    <location>
        <begin position="102"/>
        <end position="122"/>
    </location>
</feature>
<proteinExistence type="predicted"/>
<dbReference type="eggNOG" id="ENOG502QZXC">
    <property type="taxonomic scope" value="Eukaryota"/>
</dbReference>
<dbReference type="GeneID" id="13442299"/>
<protein>
    <submittedName>
        <fullName evidence="2">Uncharacterized protein</fullName>
    </submittedName>
</protein>
<organism evidence="2 4">
    <name type="scientific">Neospora caninum (strain Liverpool)</name>
    <dbReference type="NCBI Taxonomy" id="572307"/>
    <lineage>
        <taxon>Eukaryota</taxon>
        <taxon>Sar</taxon>
        <taxon>Alveolata</taxon>
        <taxon>Apicomplexa</taxon>
        <taxon>Conoidasida</taxon>
        <taxon>Coccidia</taxon>
        <taxon>Eucoccidiorida</taxon>
        <taxon>Eimeriorina</taxon>
        <taxon>Sarcocystidae</taxon>
        <taxon>Neospora</taxon>
    </lineage>
</organism>
<dbReference type="OMA" id="ECAEDIY"/>
<dbReference type="OrthoDB" id="333011at2759"/>
<evidence type="ECO:0000256" key="1">
    <source>
        <dbReference type="SAM" id="MobiDB-lite"/>
    </source>
</evidence>
<evidence type="ECO:0000313" key="3">
    <source>
        <dbReference type="EMBL" id="CEL69074.1"/>
    </source>
</evidence>
<feature type="compositionally biased region" description="Polar residues" evidence="1">
    <location>
        <begin position="38"/>
        <end position="52"/>
    </location>
</feature>
<dbReference type="RefSeq" id="XP_003884398.1">
    <property type="nucleotide sequence ID" value="XM_003884349.1"/>
</dbReference>
<dbReference type="Proteomes" id="UP000007494">
    <property type="component" value="Chromosome X"/>
</dbReference>
<dbReference type="VEuPathDB" id="ToxoDB:NCLIV_047980"/>
<feature type="region of interest" description="Disordered" evidence="1">
    <location>
        <begin position="1"/>
        <end position="130"/>
    </location>
</feature>
<keyword evidence="4" id="KW-1185">Reference proteome</keyword>
<reference evidence="2" key="1">
    <citation type="submission" date="2011-02" db="EMBL/GenBank/DDBJ databases">
        <authorList>
            <person name="Aslett M."/>
        </authorList>
    </citation>
    <scope>NUCLEOTIDE SEQUENCE</scope>
    <source>
        <strain evidence="2">Liverpool</strain>
    </source>
</reference>
<name>F0VM90_NEOCL</name>
<sequence>MKAKTQERRTGASRSPSAEDKGKVLSENIRRLRFMQGKNASGQNASGTQGAPSQRLFHQHQLRLLQQQQKQLYQLQKSQESGNKDKREGASPAAEPRTDPNAPASDSASSAASSSASSAAVARQREEEKRRQIEQVNELRKHWYAPGWECAEDIYELQQEEDMEMQLHIGHPSVEAKRQAAALVVSRRAYGGVNPFVEANMRRIEKKALHLERRQEEEKEAKRWQAVHCGRQNIPL</sequence>
<feature type="compositionally biased region" description="Basic and acidic residues" evidence="1">
    <location>
        <begin position="17"/>
        <end position="30"/>
    </location>
</feature>
<dbReference type="InParanoid" id="F0VM90"/>
<dbReference type="EMBL" id="LN714485">
    <property type="protein sequence ID" value="CEL69074.1"/>
    <property type="molecule type" value="Genomic_DNA"/>
</dbReference>
<reference evidence="3" key="4">
    <citation type="journal article" date="2015" name="PLoS ONE">
        <title>Comprehensive Evaluation of Toxoplasma gondii VEG and Neospora caninum LIV Genomes with Tachyzoite Stage Transcriptome and Proteome Defines Novel Transcript Features.</title>
        <authorList>
            <person name="Ramaprasad A."/>
            <person name="Mourier T."/>
            <person name="Naeem R."/>
            <person name="Malas T.B."/>
            <person name="Moussa E."/>
            <person name="Panigrahi A."/>
            <person name="Vermont S.J."/>
            <person name="Otto T.D."/>
            <person name="Wastling J."/>
            <person name="Pain A."/>
        </authorList>
    </citation>
    <scope>NUCLEOTIDE SEQUENCE</scope>
    <source>
        <strain evidence="3">Liverpool</strain>
    </source>
</reference>
<accession>F0VM90</accession>
<feature type="compositionally biased region" description="Low complexity" evidence="1">
    <location>
        <begin position="62"/>
        <end position="79"/>
    </location>
</feature>